<gene>
    <name evidence="2" type="ORF">PTTG_11022</name>
</gene>
<reference evidence="2" key="2">
    <citation type="submission" date="2016-05" db="EMBL/GenBank/DDBJ databases">
        <title>Comparative analysis highlights variable genome content of wheat rusts and divergence of the mating loci.</title>
        <authorList>
            <person name="Cuomo C.A."/>
            <person name="Bakkeren G."/>
            <person name="Szabo L."/>
            <person name="Khalil H."/>
            <person name="Joly D."/>
            <person name="Goldberg J."/>
            <person name="Young S."/>
            <person name="Zeng Q."/>
            <person name="Fellers J."/>
        </authorList>
    </citation>
    <scope>NUCLEOTIDE SEQUENCE [LARGE SCALE GENOMIC DNA]</scope>
    <source>
        <strain evidence="2">1-1 BBBD Race 1</strain>
    </source>
</reference>
<dbReference type="EMBL" id="ADAS02000081">
    <property type="protein sequence ID" value="OAV91370.1"/>
    <property type="molecule type" value="Genomic_DNA"/>
</dbReference>
<dbReference type="VEuPathDB" id="FungiDB:PTTG_11022"/>
<evidence type="ECO:0000256" key="1">
    <source>
        <dbReference type="SAM" id="MobiDB-lite"/>
    </source>
</evidence>
<reference evidence="3" key="4">
    <citation type="submission" date="2025-05" db="UniProtKB">
        <authorList>
            <consortium name="EnsemblFungi"/>
        </authorList>
    </citation>
    <scope>IDENTIFICATION</scope>
    <source>
        <strain evidence="3">isolate 1-1 / race 1 (BBBD)</strain>
    </source>
</reference>
<reference evidence="3 4" key="3">
    <citation type="journal article" date="2017" name="G3 (Bethesda)">
        <title>Comparative analysis highlights variable genome content of wheat rusts and divergence of the mating loci.</title>
        <authorList>
            <person name="Cuomo C.A."/>
            <person name="Bakkeren G."/>
            <person name="Khalil H.B."/>
            <person name="Panwar V."/>
            <person name="Joly D."/>
            <person name="Linning R."/>
            <person name="Sakthikumar S."/>
            <person name="Song X."/>
            <person name="Adiconis X."/>
            <person name="Fan L."/>
            <person name="Goldberg J.M."/>
            <person name="Levin J.Z."/>
            <person name="Young S."/>
            <person name="Zeng Q."/>
            <person name="Anikster Y."/>
            <person name="Bruce M."/>
            <person name="Wang M."/>
            <person name="Yin C."/>
            <person name="McCallum B."/>
            <person name="Szabo L.J."/>
            <person name="Hulbert S."/>
            <person name="Chen X."/>
            <person name="Fellers J.P."/>
        </authorList>
    </citation>
    <scope>NUCLEOTIDE SEQUENCE</scope>
    <source>
        <strain evidence="3">isolate 1-1 / race 1 (BBBD)</strain>
        <strain evidence="4">Isolate 1-1 / race 1 (BBBD)</strain>
    </source>
</reference>
<feature type="region of interest" description="Disordered" evidence="1">
    <location>
        <begin position="27"/>
        <end position="142"/>
    </location>
</feature>
<dbReference type="AlphaFoldDB" id="A0A0C4FCR8"/>
<evidence type="ECO:0000313" key="3">
    <source>
        <dbReference type="EnsemblFungi" id="PTTG_11022-t43_1-p1"/>
    </source>
</evidence>
<sequence>METKSVASHAFAPLVVGSAPALLPSGKQLSLTIDSQEPLPTPGPDPQDPVDAPSPMIPPSMTNTGLQAPTDTTTAGALGDPGAGPETKLRDSDQPTDPKTGFQTDPPAATPNTQRLQQPLHKRLHEDADVLPTRQHCSGSRG</sequence>
<evidence type="ECO:0000313" key="4">
    <source>
        <dbReference type="Proteomes" id="UP000005240"/>
    </source>
</evidence>
<evidence type="ECO:0000313" key="2">
    <source>
        <dbReference type="EMBL" id="OAV91370.1"/>
    </source>
</evidence>
<dbReference type="EnsemblFungi" id="PTTG_11022-t43_1">
    <property type="protein sequence ID" value="PTTG_11022-t43_1-p1"/>
    <property type="gene ID" value="PTTG_11022"/>
</dbReference>
<dbReference type="Proteomes" id="UP000005240">
    <property type="component" value="Unassembled WGS sequence"/>
</dbReference>
<keyword evidence="4" id="KW-1185">Reference proteome</keyword>
<organism evidence="2">
    <name type="scientific">Puccinia triticina (isolate 1-1 / race 1 (BBBD))</name>
    <name type="common">Brown leaf rust fungus</name>
    <dbReference type="NCBI Taxonomy" id="630390"/>
    <lineage>
        <taxon>Eukaryota</taxon>
        <taxon>Fungi</taxon>
        <taxon>Dikarya</taxon>
        <taxon>Basidiomycota</taxon>
        <taxon>Pucciniomycotina</taxon>
        <taxon>Pucciniomycetes</taxon>
        <taxon>Pucciniales</taxon>
        <taxon>Pucciniaceae</taxon>
        <taxon>Puccinia</taxon>
    </lineage>
</organism>
<accession>A0A0C4FCR8</accession>
<name>A0A0C4FCR8_PUCT1</name>
<protein>
    <submittedName>
        <fullName evidence="2 3">Uncharacterized protein</fullName>
    </submittedName>
</protein>
<proteinExistence type="predicted"/>
<feature type="compositionally biased region" description="Polar residues" evidence="1">
    <location>
        <begin position="60"/>
        <end position="75"/>
    </location>
</feature>
<reference evidence="2" key="1">
    <citation type="submission" date="2009-11" db="EMBL/GenBank/DDBJ databases">
        <authorList>
            <consortium name="The Broad Institute Genome Sequencing Platform"/>
            <person name="Ward D."/>
            <person name="Feldgarden M."/>
            <person name="Earl A."/>
            <person name="Young S.K."/>
            <person name="Zeng Q."/>
            <person name="Koehrsen M."/>
            <person name="Alvarado L."/>
            <person name="Berlin A."/>
            <person name="Bochicchio J."/>
            <person name="Borenstein D."/>
            <person name="Chapman S.B."/>
            <person name="Chen Z."/>
            <person name="Engels R."/>
            <person name="Freedman E."/>
            <person name="Gellesch M."/>
            <person name="Goldberg J."/>
            <person name="Griggs A."/>
            <person name="Gujja S."/>
            <person name="Heilman E."/>
            <person name="Heiman D."/>
            <person name="Hepburn T."/>
            <person name="Howarth C."/>
            <person name="Jen D."/>
            <person name="Larson L."/>
            <person name="Lewis B."/>
            <person name="Mehta T."/>
            <person name="Park D."/>
            <person name="Pearson M."/>
            <person name="Roberts A."/>
            <person name="Saif S."/>
            <person name="Shea T."/>
            <person name="Shenoy N."/>
            <person name="Sisk P."/>
            <person name="Stolte C."/>
            <person name="Sykes S."/>
            <person name="Thomson T."/>
            <person name="Walk T."/>
            <person name="White J."/>
            <person name="Yandava C."/>
            <person name="Izard J."/>
            <person name="Baranova O.V."/>
            <person name="Blanton J.M."/>
            <person name="Tanner A.C."/>
            <person name="Dewhirst F.E."/>
            <person name="Haas B."/>
            <person name="Nusbaum C."/>
            <person name="Birren B."/>
        </authorList>
    </citation>
    <scope>NUCLEOTIDE SEQUENCE [LARGE SCALE GENOMIC DNA]</scope>
    <source>
        <strain evidence="2">1-1 BBBD Race 1</strain>
    </source>
</reference>